<evidence type="ECO:0000256" key="5">
    <source>
        <dbReference type="ARBA" id="ARBA00022553"/>
    </source>
</evidence>
<evidence type="ECO:0000256" key="12">
    <source>
        <dbReference type="ARBA" id="ARBA00023012"/>
    </source>
</evidence>
<dbReference type="InterPro" id="IPR029151">
    <property type="entry name" value="Sensor-like_sf"/>
</dbReference>
<comment type="catalytic activity">
    <reaction evidence="1">
        <text>ATP + protein L-histidine = ADP + protein N-phospho-L-histidine.</text>
        <dbReference type="EC" id="2.7.13.3"/>
    </reaction>
</comment>
<evidence type="ECO:0000256" key="10">
    <source>
        <dbReference type="ARBA" id="ARBA00022840"/>
    </source>
</evidence>
<dbReference type="Proteomes" id="UP000295765">
    <property type="component" value="Unassembled WGS sequence"/>
</dbReference>
<feature type="domain" description="Histidine kinase" evidence="15">
    <location>
        <begin position="396"/>
        <end position="610"/>
    </location>
</feature>
<keyword evidence="10" id="KW-0067">ATP-binding</keyword>
<dbReference type="CDD" id="cd06225">
    <property type="entry name" value="HAMP"/>
    <property type="match status" value="1"/>
</dbReference>
<dbReference type="SUPFAM" id="SSF55785">
    <property type="entry name" value="PYP-like sensor domain (PAS domain)"/>
    <property type="match status" value="1"/>
</dbReference>
<dbReference type="InterPro" id="IPR035965">
    <property type="entry name" value="PAS-like_dom_sf"/>
</dbReference>
<dbReference type="GO" id="GO:0005524">
    <property type="term" value="F:ATP binding"/>
    <property type="evidence" value="ECO:0007669"/>
    <property type="project" value="UniProtKB-KW"/>
</dbReference>
<dbReference type="InterPro" id="IPR003660">
    <property type="entry name" value="HAMP_dom"/>
</dbReference>
<accession>A0A4R2L6E2</accession>
<dbReference type="InterPro" id="IPR003594">
    <property type="entry name" value="HATPase_dom"/>
</dbReference>
<keyword evidence="7 14" id="KW-0812">Transmembrane</keyword>
<dbReference type="SUPFAM" id="SSF158472">
    <property type="entry name" value="HAMP domain-like"/>
    <property type="match status" value="1"/>
</dbReference>
<dbReference type="GO" id="GO:0000156">
    <property type="term" value="F:phosphorelay response regulator activity"/>
    <property type="evidence" value="ECO:0007669"/>
    <property type="project" value="TreeGrafter"/>
</dbReference>
<comment type="subcellular location">
    <subcellularLocation>
        <location evidence="2">Cell membrane</location>
        <topology evidence="2">Multi-pass membrane protein</topology>
    </subcellularLocation>
</comment>
<dbReference type="Pfam" id="PF00512">
    <property type="entry name" value="HisKA"/>
    <property type="match status" value="1"/>
</dbReference>
<dbReference type="GO" id="GO:0007234">
    <property type="term" value="P:osmosensory signaling via phosphorelay pathway"/>
    <property type="evidence" value="ECO:0007669"/>
    <property type="project" value="TreeGrafter"/>
</dbReference>
<feature type="transmembrane region" description="Helical" evidence="14">
    <location>
        <begin position="12"/>
        <end position="35"/>
    </location>
</feature>
<evidence type="ECO:0000256" key="6">
    <source>
        <dbReference type="ARBA" id="ARBA00022679"/>
    </source>
</evidence>
<dbReference type="Gene3D" id="1.10.8.500">
    <property type="entry name" value="HAMP domain in histidine kinase"/>
    <property type="match status" value="1"/>
</dbReference>
<evidence type="ECO:0000259" key="17">
    <source>
        <dbReference type="PROSITE" id="PS50885"/>
    </source>
</evidence>
<evidence type="ECO:0000256" key="4">
    <source>
        <dbReference type="ARBA" id="ARBA00022475"/>
    </source>
</evidence>
<dbReference type="SUPFAM" id="SSF55874">
    <property type="entry name" value="ATPase domain of HSP90 chaperone/DNA topoisomerase II/histidine kinase"/>
    <property type="match status" value="1"/>
</dbReference>
<dbReference type="PROSITE" id="PS50109">
    <property type="entry name" value="HIS_KIN"/>
    <property type="match status" value="1"/>
</dbReference>
<protein>
    <recommendedName>
        <fullName evidence="3">histidine kinase</fullName>
        <ecNumber evidence="3">2.7.13.3</ecNumber>
    </recommendedName>
</protein>
<dbReference type="AlphaFoldDB" id="A0A4R2L6E2"/>
<evidence type="ECO:0000256" key="1">
    <source>
        <dbReference type="ARBA" id="ARBA00000085"/>
    </source>
</evidence>
<dbReference type="PROSITE" id="PS50885">
    <property type="entry name" value="HAMP"/>
    <property type="match status" value="1"/>
</dbReference>
<dbReference type="Pfam" id="PF02518">
    <property type="entry name" value="HATPase_c"/>
    <property type="match status" value="1"/>
</dbReference>
<evidence type="ECO:0000313" key="18">
    <source>
        <dbReference type="EMBL" id="TCO79639.1"/>
    </source>
</evidence>
<evidence type="ECO:0000256" key="8">
    <source>
        <dbReference type="ARBA" id="ARBA00022741"/>
    </source>
</evidence>
<reference evidence="18 19" key="1">
    <citation type="submission" date="2019-03" db="EMBL/GenBank/DDBJ databases">
        <title>Genomic Encyclopedia of Type Strains, Phase IV (KMG-IV): sequencing the most valuable type-strain genomes for metagenomic binning, comparative biology and taxonomic classification.</title>
        <authorList>
            <person name="Goeker M."/>
        </authorList>
    </citation>
    <scope>NUCLEOTIDE SEQUENCE [LARGE SCALE GENOMIC DNA]</scope>
    <source>
        <strain evidence="18 19">DSM 25287</strain>
    </source>
</reference>
<dbReference type="Gene3D" id="1.10.287.130">
    <property type="match status" value="1"/>
</dbReference>
<evidence type="ECO:0000259" key="16">
    <source>
        <dbReference type="PROSITE" id="PS50112"/>
    </source>
</evidence>
<keyword evidence="12" id="KW-0902">Two-component regulatory system</keyword>
<dbReference type="SMART" id="SM00388">
    <property type="entry name" value="HisKA"/>
    <property type="match status" value="1"/>
</dbReference>
<dbReference type="InterPro" id="IPR000014">
    <property type="entry name" value="PAS"/>
</dbReference>
<keyword evidence="8" id="KW-0547">Nucleotide-binding</keyword>
<keyword evidence="19" id="KW-1185">Reference proteome</keyword>
<dbReference type="PANTHER" id="PTHR42878:SF7">
    <property type="entry name" value="SENSOR HISTIDINE KINASE GLRK"/>
    <property type="match status" value="1"/>
</dbReference>
<comment type="caution">
    <text evidence="18">The sequence shown here is derived from an EMBL/GenBank/DDBJ whole genome shotgun (WGS) entry which is preliminary data.</text>
</comment>
<dbReference type="Gene3D" id="3.30.450.20">
    <property type="entry name" value="PAS domain"/>
    <property type="match status" value="1"/>
</dbReference>
<evidence type="ECO:0000256" key="3">
    <source>
        <dbReference type="ARBA" id="ARBA00012438"/>
    </source>
</evidence>
<dbReference type="InterPro" id="IPR036890">
    <property type="entry name" value="HATPase_C_sf"/>
</dbReference>
<dbReference type="InterPro" id="IPR003661">
    <property type="entry name" value="HisK_dim/P_dom"/>
</dbReference>
<dbReference type="GO" id="GO:0000155">
    <property type="term" value="F:phosphorelay sensor kinase activity"/>
    <property type="evidence" value="ECO:0007669"/>
    <property type="project" value="InterPro"/>
</dbReference>
<evidence type="ECO:0000256" key="13">
    <source>
        <dbReference type="ARBA" id="ARBA00023136"/>
    </source>
</evidence>
<dbReference type="EMBL" id="SLWY01000018">
    <property type="protein sequence ID" value="TCO79639.1"/>
    <property type="molecule type" value="Genomic_DNA"/>
</dbReference>
<dbReference type="SMART" id="SM00304">
    <property type="entry name" value="HAMP"/>
    <property type="match status" value="1"/>
</dbReference>
<keyword evidence="9" id="KW-0418">Kinase</keyword>
<evidence type="ECO:0000256" key="11">
    <source>
        <dbReference type="ARBA" id="ARBA00022989"/>
    </source>
</evidence>
<dbReference type="Pfam" id="PF08448">
    <property type="entry name" value="PAS_4"/>
    <property type="match status" value="1"/>
</dbReference>
<proteinExistence type="predicted"/>
<dbReference type="SMART" id="SM00387">
    <property type="entry name" value="HATPase_c"/>
    <property type="match status" value="1"/>
</dbReference>
<keyword evidence="4" id="KW-1003">Cell membrane</keyword>
<dbReference type="InterPro" id="IPR005467">
    <property type="entry name" value="His_kinase_dom"/>
</dbReference>
<evidence type="ECO:0000256" key="9">
    <source>
        <dbReference type="ARBA" id="ARBA00022777"/>
    </source>
</evidence>
<evidence type="ECO:0000313" key="19">
    <source>
        <dbReference type="Proteomes" id="UP000295765"/>
    </source>
</evidence>
<dbReference type="EC" id="2.7.13.3" evidence="3"/>
<dbReference type="PANTHER" id="PTHR42878">
    <property type="entry name" value="TWO-COMPONENT HISTIDINE KINASE"/>
    <property type="match status" value="1"/>
</dbReference>
<keyword evidence="6" id="KW-0808">Transferase</keyword>
<evidence type="ECO:0000256" key="2">
    <source>
        <dbReference type="ARBA" id="ARBA00004651"/>
    </source>
</evidence>
<dbReference type="GO" id="GO:0030295">
    <property type="term" value="F:protein kinase activator activity"/>
    <property type="evidence" value="ECO:0007669"/>
    <property type="project" value="TreeGrafter"/>
</dbReference>
<organism evidence="18 19">
    <name type="scientific">Plasticicumulans lactativorans</name>
    <dbReference type="NCBI Taxonomy" id="1133106"/>
    <lineage>
        <taxon>Bacteria</taxon>
        <taxon>Pseudomonadati</taxon>
        <taxon>Pseudomonadota</taxon>
        <taxon>Gammaproteobacteria</taxon>
        <taxon>Candidatus Competibacteraceae</taxon>
        <taxon>Plasticicumulans</taxon>
    </lineage>
</organism>
<dbReference type="CDD" id="cd00082">
    <property type="entry name" value="HisKA"/>
    <property type="match status" value="1"/>
</dbReference>
<dbReference type="SUPFAM" id="SSF47384">
    <property type="entry name" value="Homodimeric domain of signal transducing histidine kinase"/>
    <property type="match status" value="1"/>
</dbReference>
<dbReference type="InterPro" id="IPR036097">
    <property type="entry name" value="HisK_dim/P_sf"/>
</dbReference>
<keyword evidence="13 14" id="KW-0472">Membrane</keyword>
<gene>
    <name evidence="18" type="ORF">EV699_11824</name>
</gene>
<keyword evidence="5" id="KW-0597">Phosphoprotein</keyword>
<dbReference type="Gene3D" id="3.30.565.10">
    <property type="entry name" value="Histidine kinase-like ATPase, C-terminal domain"/>
    <property type="match status" value="1"/>
</dbReference>
<keyword evidence="11 14" id="KW-1133">Transmembrane helix</keyword>
<dbReference type="InterPro" id="IPR013656">
    <property type="entry name" value="PAS_4"/>
</dbReference>
<dbReference type="Gene3D" id="3.30.450.290">
    <property type="match status" value="1"/>
</dbReference>
<dbReference type="InterPro" id="IPR050351">
    <property type="entry name" value="BphY/WalK/GraS-like"/>
</dbReference>
<evidence type="ECO:0000256" key="14">
    <source>
        <dbReference type="SAM" id="Phobius"/>
    </source>
</evidence>
<dbReference type="PROSITE" id="PS51257">
    <property type="entry name" value="PROKAR_LIPOPROTEIN"/>
    <property type="match status" value="1"/>
</dbReference>
<dbReference type="SUPFAM" id="SSF103190">
    <property type="entry name" value="Sensory domain-like"/>
    <property type="match status" value="1"/>
</dbReference>
<feature type="domain" description="HAMP" evidence="17">
    <location>
        <begin position="204"/>
        <end position="256"/>
    </location>
</feature>
<dbReference type="PROSITE" id="PS50112">
    <property type="entry name" value="PAS"/>
    <property type="match status" value="1"/>
</dbReference>
<dbReference type="PRINTS" id="PR00344">
    <property type="entry name" value="BCTRLSENSOR"/>
</dbReference>
<feature type="domain" description="PAS" evidence="16">
    <location>
        <begin position="261"/>
        <end position="299"/>
    </location>
</feature>
<dbReference type="InterPro" id="IPR004358">
    <property type="entry name" value="Sig_transdc_His_kin-like_C"/>
</dbReference>
<name>A0A4R2L6E2_9GAMM</name>
<dbReference type="GO" id="GO:0005886">
    <property type="term" value="C:plasma membrane"/>
    <property type="evidence" value="ECO:0007669"/>
    <property type="project" value="UniProtKB-SubCell"/>
</dbReference>
<sequence length="617" mass="66821">MWAWVGRRLQRKFLVGTAAVALACALVFLGFYGHLFQQQLDARARSEAGELGRLLQVAFERVMLARDQAGMREIVERLAREPGIREVMVLNADGEVRYAGDPARVGRKLDAEACPECLSGEPASVYRQLGRDTVLRSVLPVRNDERCVSCHGAVEARPLTGLLVVDHEASTLVADSRASTLAAMGGGAALALIVLGGGVWFMRRHVLRPVAQLAYQSRAIAAGDLEARVDLDGQDEFAALGQTFNAMAGRLQHAVVRVRDDEAFVRDVLDALPEGVRVIDSDYRVLEANRAYRRLLGLNGNGAAVPATCFAMSFGRSDPCPPTQITCPLHELARDEGPVKALHQLRAANGATVSVELHAAALPKRGLIVESVRELARDVHFAQEQRMAELGRIAAGVAREVQNPLTSIRFALQTARREFDSGGANPDELREYLALVDGEIGRCVDLTQRLQKLAARPDGPPQPVALNPVVSETLELLAWEAQQRGVRVTLVLDPGDPRTLGREADLRLVVLNLVQNAFQAMPDGGELECTTQRVGRWVLLRVRDSGSGIAAADMQRVFEPFYSRRADGSPGAGLGLPIARVIAEQCGGTLTAESRPGAGAIFTLRLPQADARLRDTL</sequence>
<dbReference type="Pfam" id="PF00672">
    <property type="entry name" value="HAMP"/>
    <property type="match status" value="1"/>
</dbReference>
<evidence type="ECO:0000256" key="7">
    <source>
        <dbReference type="ARBA" id="ARBA00022692"/>
    </source>
</evidence>
<evidence type="ECO:0000259" key="15">
    <source>
        <dbReference type="PROSITE" id="PS50109"/>
    </source>
</evidence>